<keyword evidence="1" id="KW-0812">Transmembrane</keyword>
<keyword evidence="1" id="KW-0472">Membrane</keyword>
<evidence type="ECO:0000256" key="1">
    <source>
        <dbReference type="SAM" id="Phobius"/>
    </source>
</evidence>
<feature type="transmembrane region" description="Helical" evidence="1">
    <location>
        <begin position="21"/>
        <end position="40"/>
    </location>
</feature>
<name>A0A134BKH7_9BACT</name>
<feature type="transmembrane region" description="Helical" evidence="1">
    <location>
        <begin position="46"/>
        <end position="64"/>
    </location>
</feature>
<feature type="transmembrane region" description="Helical" evidence="1">
    <location>
        <begin position="160"/>
        <end position="180"/>
    </location>
</feature>
<comment type="caution">
    <text evidence="2">The sequence shown here is derived from an EMBL/GenBank/DDBJ whole genome shotgun (WGS) entry which is preliminary data.</text>
</comment>
<dbReference type="AlphaFoldDB" id="A0A134BKH7"/>
<accession>A0A134BKH7</accession>
<evidence type="ECO:0008006" key="4">
    <source>
        <dbReference type="Google" id="ProtNLM"/>
    </source>
</evidence>
<feature type="transmembrane region" description="Helical" evidence="1">
    <location>
        <begin position="138"/>
        <end position="154"/>
    </location>
</feature>
<dbReference type="EMBL" id="LSDL01000017">
    <property type="protein sequence ID" value="KXB80397.1"/>
    <property type="molecule type" value="Genomic_DNA"/>
</dbReference>
<feature type="transmembrane region" description="Helical" evidence="1">
    <location>
        <begin position="85"/>
        <end position="102"/>
    </location>
</feature>
<protein>
    <recommendedName>
        <fullName evidence="4">PAP2 family protein</fullName>
    </recommendedName>
</protein>
<dbReference type="PATRIC" id="fig|419005.5.peg.316"/>
<evidence type="ECO:0000313" key="3">
    <source>
        <dbReference type="Proteomes" id="UP000070531"/>
    </source>
</evidence>
<dbReference type="STRING" id="419005.HMPREF1860_00313"/>
<dbReference type="Proteomes" id="UP000070531">
    <property type="component" value="Unassembled WGS sequence"/>
</dbReference>
<sequence>MMNNKTIILTARIISMILTPFYLSVVGVLAIFIFSYLNMFPWQAKLSLVLLTYAFTVLIPSILIHFYRQYHGWTLFQLGHRERRMIPYVISIMSYFVCLYIMDWLHLPHLIVSIPEAALVIQILCAIINVWWKISTHTAAIGGVTGALIGFSFLFNFNPVWWLCLVIILSGLVGSSRIILRQHTIEQVSIGYFIGLVSSYFVIIFF</sequence>
<organism evidence="2">
    <name type="scientific">Prevotella amnii</name>
    <dbReference type="NCBI Taxonomy" id="419005"/>
    <lineage>
        <taxon>Bacteria</taxon>
        <taxon>Pseudomonadati</taxon>
        <taxon>Bacteroidota</taxon>
        <taxon>Bacteroidia</taxon>
        <taxon>Bacteroidales</taxon>
        <taxon>Prevotellaceae</taxon>
        <taxon>Prevotella</taxon>
    </lineage>
</organism>
<keyword evidence="1" id="KW-1133">Transmembrane helix</keyword>
<evidence type="ECO:0000313" key="2">
    <source>
        <dbReference type="EMBL" id="KXB80397.1"/>
    </source>
</evidence>
<proteinExistence type="predicted"/>
<gene>
    <name evidence="2" type="ORF">HMPREF1860_00313</name>
</gene>
<reference evidence="2 3" key="1">
    <citation type="submission" date="2016-01" db="EMBL/GenBank/DDBJ databases">
        <authorList>
            <person name="Oliw E.H."/>
        </authorList>
    </citation>
    <scope>NUCLEOTIDE SEQUENCE [LARGE SCALE GENOMIC DNA]</scope>
    <source>
        <strain evidence="2 3">DNF00307</strain>
    </source>
</reference>
<feature type="transmembrane region" description="Helical" evidence="1">
    <location>
        <begin position="187"/>
        <end position="205"/>
    </location>
</feature>
<feature type="transmembrane region" description="Helical" evidence="1">
    <location>
        <begin position="108"/>
        <end position="131"/>
    </location>
</feature>
<dbReference type="Gene3D" id="1.20.144.10">
    <property type="entry name" value="Phosphatidic acid phosphatase type 2/haloperoxidase"/>
    <property type="match status" value="1"/>
</dbReference>